<evidence type="ECO:0000256" key="2">
    <source>
        <dbReference type="ARBA" id="ARBA00023015"/>
    </source>
</evidence>
<evidence type="ECO:0000256" key="1">
    <source>
        <dbReference type="ARBA" id="ARBA00022491"/>
    </source>
</evidence>
<keyword evidence="1" id="KW-0678">Repressor</keyword>
<evidence type="ECO:0000256" key="4">
    <source>
        <dbReference type="ARBA" id="ARBA00023163"/>
    </source>
</evidence>
<keyword evidence="5" id="KW-0175">Coiled coil</keyword>
<dbReference type="SMART" id="SM00422">
    <property type="entry name" value="HTH_MERR"/>
    <property type="match status" value="1"/>
</dbReference>
<dbReference type="KEGG" id="coh:EAV92_13015"/>
<feature type="coiled-coil region" evidence="5">
    <location>
        <begin position="77"/>
        <end position="138"/>
    </location>
</feature>
<dbReference type="PROSITE" id="PS50937">
    <property type="entry name" value="HTH_MERR_2"/>
    <property type="match status" value="1"/>
</dbReference>
<dbReference type="Pfam" id="PF13411">
    <property type="entry name" value="MerR_1"/>
    <property type="match status" value="1"/>
</dbReference>
<proteinExistence type="predicted"/>
<accession>A0A3G3JZ33</accession>
<dbReference type="PRINTS" id="PR00040">
    <property type="entry name" value="HTHMERR"/>
</dbReference>
<evidence type="ECO:0000313" key="7">
    <source>
        <dbReference type="EMBL" id="AYQ73412.1"/>
    </source>
</evidence>
<reference evidence="7 8" key="1">
    <citation type="submission" date="2018-10" db="EMBL/GenBank/DDBJ databases">
        <title>Genome Sequence of Cohnella sp.</title>
        <authorList>
            <person name="Srinivasan S."/>
            <person name="Kim M.K."/>
        </authorList>
    </citation>
    <scope>NUCLEOTIDE SEQUENCE [LARGE SCALE GENOMIC DNA]</scope>
    <source>
        <strain evidence="7 8">18JY8-7</strain>
    </source>
</reference>
<evidence type="ECO:0000313" key="8">
    <source>
        <dbReference type="Proteomes" id="UP000269097"/>
    </source>
</evidence>
<feature type="domain" description="HTH merR-type" evidence="6">
    <location>
        <begin position="3"/>
        <end position="73"/>
    </location>
</feature>
<dbReference type="SUPFAM" id="SSF46955">
    <property type="entry name" value="Putative DNA-binding domain"/>
    <property type="match status" value="1"/>
</dbReference>
<dbReference type="EMBL" id="CP033433">
    <property type="protein sequence ID" value="AYQ73412.1"/>
    <property type="molecule type" value="Genomic_DNA"/>
</dbReference>
<dbReference type="Proteomes" id="UP000269097">
    <property type="component" value="Chromosome"/>
</dbReference>
<dbReference type="PANTHER" id="PTHR30204:SF69">
    <property type="entry name" value="MERR-FAMILY TRANSCRIPTIONAL REGULATOR"/>
    <property type="match status" value="1"/>
</dbReference>
<dbReference type="InterPro" id="IPR047057">
    <property type="entry name" value="MerR_fam"/>
</dbReference>
<keyword evidence="3" id="KW-0238">DNA-binding</keyword>
<name>A0A3G3JZ33_9BACL</name>
<organism evidence="7 8">
    <name type="scientific">Cohnella candidum</name>
    <dbReference type="NCBI Taxonomy" id="2674991"/>
    <lineage>
        <taxon>Bacteria</taxon>
        <taxon>Bacillati</taxon>
        <taxon>Bacillota</taxon>
        <taxon>Bacilli</taxon>
        <taxon>Bacillales</taxon>
        <taxon>Paenibacillaceae</taxon>
        <taxon>Cohnella</taxon>
    </lineage>
</organism>
<keyword evidence="8" id="KW-1185">Reference proteome</keyword>
<dbReference type="Gene3D" id="1.10.1660.10">
    <property type="match status" value="1"/>
</dbReference>
<keyword evidence="4" id="KW-0804">Transcription</keyword>
<evidence type="ECO:0000256" key="5">
    <source>
        <dbReference type="SAM" id="Coils"/>
    </source>
</evidence>
<evidence type="ECO:0000259" key="6">
    <source>
        <dbReference type="PROSITE" id="PS50937"/>
    </source>
</evidence>
<protein>
    <submittedName>
        <fullName evidence="7">MerR family transcriptional regulator</fullName>
    </submittedName>
</protein>
<dbReference type="GO" id="GO:0003677">
    <property type="term" value="F:DNA binding"/>
    <property type="evidence" value="ECO:0007669"/>
    <property type="project" value="UniProtKB-KW"/>
</dbReference>
<dbReference type="GO" id="GO:0003700">
    <property type="term" value="F:DNA-binding transcription factor activity"/>
    <property type="evidence" value="ECO:0007669"/>
    <property type="project" value="InterPro"/>
</dbReference>
<dbReference type="AlphaFoldDB" id="A0A3G3JZ33"/>
<dbReference type="InterPro" id="IPR009061">
    <property type="entry name" value="DNA-bd_dom_put_sf"/>
</dbReference>
<keyword evidence="2" id="KW-0805">Transcription regulation</keyword>
<gene>
    <name evidence="7" type="ORF">EAV92_13015</name>
</gene>
<dbReference type="InterPro" id="IPR000551">
    <property type="entry name" value="MerR-type_HTH_dom"/>
</dbReference>
<evidence type="ECO:0000256" key="3">
    <source>
        <dbReference type="ARBA" id="ARBA00023125"/>
    </source>
</evidence>
<dbReference type="PANTHER" id="PTHR30204">
    <property type="entry name" value="REDOX-CYCLING DRUG-SENSING TRANSCRIPTIONAL ACTIVATOR SOXR"/>
    <property type="match status" value="1"/>
</dbReference>
<sequence length="144" mass="16952">MATYKIEEVAKMCGLTKRTIRYYEEIGLLFPPERSEGGYRLYSEKHVERLKQILNARDVLGSSLQELQEYIAVIEEFQQLRQGIHEIREEKAKLEKLEGLERTIGLQLTMIDQKLEKLTGFRAEVMELNDRVQEAKRKIISHQE</sequence>